<comment type="caution">
    <text evidence="1">The sequence shown here is derived from an EMBL/GenBank/DDBJ whole genome shotgun (WGS) entry which is preliminary data.</text>
</comment>
<dbReference type="Proteomes" id="UP000014073">
    <property type="component" value="Unassembled WGS sequence"/>
</dbReference>
<name>S0F7N6_9BACT</name>
<keyword evidence="2" id="KW-1185">Reference proteome</keyword>
<gene>
    <name evidence="1" type="ORF">BACCOPRO_00040</name>
</gene>
<dbReference type="GeneID" id="78406823"/>
<sequence>MATFKTIVRYKRADGFYQVYIRVLHRSKSGYIKTDKFVTDKQASSFAELCSLIILSIHILRKMDRKVYGLNWQFNKNIFHHVCRISIWSMFNPFIGVASWFAFFVAIEHLGELELAATNVIRSISTLFLLLSIHWQQQPAHW</sequence>
<reference evidence="1 2" key="1">
    <citation type="submission" date="2008-12" db="EMBL/GenBank/DDBJ databases">
        <authorList>
            <person name="Fulton L."/>
            <person name="Clifton S."/>
            <person name="Fulton B."/>
            <person name="Xu J."/>
            <person name="Minx P."/>
            <person name="Pepin K.H."/>
            <person name="Johnson M."/>
            <person name="Bhonagiri V."/>
            <person name="Nash W.E."/>
            <person name="Mardis E.R."/>
            <person name="Wilson R.K."/>
        </authorList>
    </citation>
    <scope>NUCLEOTIDE SEQUENCE [LARGE SCALE GENOMIC DNA]</scope>
    <source>
        <strain evidence="1 2">DSM 18228</strain>
    </source>
</reference>
<protein>
    <submittedName>
        <fullName evidence="1">Uncharacterized protein</fullName>
    </submittedName>
</protein>
<dbReference type="AlphaFoldDB" id="S0F7N6"/>
<dbReference type="eggNOG" id="COG0534">
    <property type="taxonomic scope" value="Bacteria"/>
</dbReference>
<dbReference type="RefSeq" id="WP_008139734.1">
    <property type="nucleotide sequence ID" value="NZ_EQ973628.1"/>
</dbReference>
<dbReference type="STRING" id="547042.BACCOPRO_00040"/>
<accession>S0F7N6</accession>
<proteinExistence type="predicted"/>
<organism evidence="1 2">
    <name type="scientific">Phocaeicola coprophilus DSM 18228 = JCM 13818</name>
    <dbReference type="NCBI Taxonomy" id="547042"/>
    <lineage>
        <taxon>Bacteria</taxon>
        <taxon>Pseudomonadati</taxon>
        <taxon>Bacteroidota</taxon>
        <taxon>Bacteroidia</taxon>
        <taxon>Bacteroidales</taxon>
        <taxon>Bacteroidaceae</taxon>
        <taxon>Phocaeicola</taxon>
    </lineage>
</organism>
<dbReference type="EMBL" id="ACBW01000005">
    <property type="protein sequence ID" value="EEF74581.1"/>
    <property type="molecule type" value="Genomic_DNA"/>
</dbReference>
<evidence type="ECO:0000313" key="1">
    <source>
        <dbReference type="EMBL" id="EEF74581.1"/>
    </source>
</evidence>
<dbReference type="HOGENOM" id="CLU_1811905_0_0_10"/>
<evidence type="ECO:0000313" key="2">
    <source>
        <dbReference type="Proteomes" id="UP000014073"/>
    </source>
</evidence>